<accession>A0AAV6V0T2</accession>
<protein>
    <submittedName>
        <fullName evidence="1">Uncharacterized protein</fullName>
    </submittedName>
</protein>
<evidence type="ECO:0000313" key="1">
    <source>
        <dbReference type="EMBL" id="KAG8189698.1"/>
    </source>
</evidence>
<name>A0AAV6V0T2_9ARAC</name>
<organism evidence="1 2">
    <name type="scientific">Oedothorax gibbosus</name>
    <dbReference type="NCBI Taxonomy" id="931172"/>
    <lineage>
        <taxon>Eukaryota</taxon>
        <taxon>Metazoa</taxon>
        <taxon>Ecdysozoa</taxon>
        <taxon>Arthropoda</taxon>
        <taxon>Chelicerata</taxon>
        <taxon>Arachnida</taxon>
        <taxon>Araneae</taxon>
        <taxon>Araneomorphae</taxon>
        <taxon>Entelegynae</taxon>
        <taxon>Araneoidea</taxon>
        <taxon>Linyphiidae</taxon>
        <taxon>Erigoninae</taxon>
        <taxon>Oedothorax</taxon>
    </lineage>
</organism>
<comment type="caution">
    <text evidence="1">The sequence shown here is derived from an EMBL/GenBank/DDBJ whole genome shotgun (WGS) entry which is preliminary data.</text>
</comment>
<proteinExistence type="predicted"/>
<dbReference type="EMBL" id="JAFNEN010000207">
    <property type="protein sequence ID" value="KAG8189698.1"/>
    <property type="molecule type" value="Genomic_DNA"/>
</dbReference>
<gene>
    <name evidence="1" type="ORF">JTE90_022511</name>
</gene>
<dbReference type="AlphaFoldDB" id="A0AAV6V0T2"/>
<dbReference type="Proteomes" id="UP000827092">
    <property type="component" value="Unassembled WGS sequence"/>
</dbReference>
<reference evidence="1 2" key="1">
    <citation type="journal article" date="2022" name="Nat. Ecol. Evol.">
        <title>A masculinizing supergene underlies an exaggerated male reproductive morph in a spider.</title>
        <authorList>
            <person name="Hendrickx F."/>
            <person name="De Corte Z."/>
            <person name="Sonet G."/>
            <person name="Van Belleghem S.M."/>
            <person name="Kostlbacher S."/>
            <person name="Vangestel C."/>
        </authorList>
    </citation>
    <scope>NUCLEOTIDE SEQUENCE [LARGE SCALE GENOMIC DNA]</scope>
    <source>
        <strain evidence="1">W744_W776</strain>
    </source>
</reference>
<sequence length="179" mass="19060">MTTSDRADPFCQHGARDLSVKCPGPCFQPQKPLGVNMGGWGGSIIGLALGDRPTDELWVVANVPTIQIPIPFQQPRSQTTLNSPSHRLRNNSEEGDAIHPIHLAVKGASSPRCEGSLLPLAFSQPSSSERAGAWGDAGGSDGECREERSAVVESESRRLLGFGRVFYYGVVVAFGTGTI</sequence>
<evidence type="ECO:0000313" key="2">
    <source>
        <dbReference type="Proteomes" id="UP000827092"/>
    </source>
</evidence>
<keyword evidence="2" id="KW-1185">Reference proteome</keyword>